<dbReference type="InterPro" id="IPR018060">
    <property type="entry name" value="HTH_AraC"/>
</dbReference>
<comment type="caution">
    <text evidence="5">The sequence shown here is derived from an EMBL/GenBank/DDBJ whole genome shotgun (WGS) entry which is preliminary data.</text>
</comment>
<evidence type="ECO:0000256" key="3">
    <source>
        <dbReference type="ARBA" id="ARBA00023163"/>
    </source>
</evidence>
<name>A0ABT8L8D3_9BACT</name>
<dbReference type="PANTHER" id="PTHR43280">
    <property type="entry name" value="ARAC-FAMILY TRANSCRIPTIONAL REGULATOR"/>
    <property type="match status" value="1"/>
</dbReference>
<accession>A0ABT8L8D3</accession>
<dbReference type="PROSITE" id="PS01124">
    <property type="entry name" value="HTH_ARAC_FAMILY_2"/>
    <property type="match status" value="1"/>
</dbReference>
<proteinExistence type="predicted"/>
<dbReference type="InterPro" id="IPR009057">
    <property type="entry name" value="Homeodomain-like_sf"/>
</dbReference>
<keyword evidence="1" id="KW-0805">Transcription regulation</keyword>
<dbReference type="Proteomes" id="UP001172083">
    <property type="component" value="Unassembled WGS sequence"/>
</dbReference>
<dbReference type="PANTHER" id="PTHR43280:SF32">
    <property type="entry name" value="TRANSCRIPTIONAL REGULATORY PROTEIN"/>
    <property type="match status" value="1"/>
</dbReference>
<gene>
    <name evidence="5" type="ORF">QQ020_18205</name>
</gene>
<evidence type="ECO:0000313" key="6">
    <source>
        <dbReference type="Proteomes" id="UP001172083"/>
    </source>
</evidence>
<evidence type="ECO:0000313" key="5">
    <source>
        <dbReference type="EMBL" id="MDN5214015.1"/>
    </source>
</evidence>
<dbReference type="EMBL" id="JAUJEB010000004">
    <property type="protein sequence ID" value="MDN5214015.1"/>
    <property type="molecule type" value="Genomic_DNA"/>
</dbReference>
<keyword evidence="2" id="KW-0238">DNA-binding</keyword>
<sequence>MYLEFTEDKFNSIFRLTNELDQITSEHMLQNGLIAILWNRNSRDVTFYVDNIPITLKPGQITTSTYLQKVSFQGTGDSLTAFMFNRAFYCIQDHDHEVSCNGIIFFGTQDIPIITLDETEVKKIDSLYTVFIDEFGTKDNIQGEMLRMLLKRLIIMCTRIAKKQLITKDLSNSNIDMIRKFNVLVDTHFKTKKQVSDYADMLNKSPKTLSNYFLLYNKKSPLQIIHERIVLEARRLLTFTDMTAKEIAYELGFNDVTVFSKMFKKITGSPPSDFKKSQKVLN</sequence>
<dbReference type="SMART" id="SM00342">
    <property type="entry name" value="HTH_ARAC"/>
    <property type="match status" value="1"/>
</dbReference>
<dbReference type="Gene3D" id="1.10.10.60">
    <property type="entry name" value="Homeodomain-like"/>
    <property type="match status" value="1"/>
</dbReference>
<organism evidence="5 6">
    <name type="scientific">Agaribacillus aureus</name>
    <dbReference type="NCBI Taxonomy" id="3051825"/>
    <lineage>
        <taxon>Bacteria</taxon>
        <taxon>Pseudomonadati</taxon>
        <taxon>Bacteroidota</taxon>
        <taxon>Cytophagia</taxon>
        <taxon>Cytophagales</taxon>
        <taxon>Splendidivirgaceae</taxon>
        <taxon>Agaribacillus</taxon>
    </lineage>
</organism>
<dbReference type="Pfam" id="PF12833">
    <property type="entry name" value="HTH_18"/>
    <property type="match status" value="1"/>
</dbReference>
<evidence type="ECO:0000256" key="1">
    <source>
        <dbReference type="ARBA" id="ARBA00023015"/>
    </source>
</evidence>
<dbReference type="SUPFAM" id="SSF46689">
    <property type="entry name" value="Homeodomain-like"/>
    <property type="match status" value="1"/>
</dbReference>
<evidence type="ECO:0000259" key="4">
    <source>
        <dbReference type="PROSITE" id="PS01124"/>
    </source>
</evidence>
<reference evidence="5" key="1">
    <citation type="submission" date="2023-06" db="EMBL/GenBank/DDBJ databases">
        <title>Genomic of Agaribacillus aureum.</title>
        <authorList>
            <person name="Wang G."/>
        </authorList>
    </citation>
    <scope>NUCLEOTIDE SEQUENCE</scope>
    <source>
        <strain evidence="5">BMA12</strain>
    </source>
</reference>
<evidence type="ECO:0000256" key="2">
    <source>
        <dbReference type="ARBA" id="ARBA00023125"/>
    </source>
</evidence>
<protein>
    <submittedName>
        <fullName evidence="5">Helix-turn-helix domain-containing protein</fullName>
    </submittedName>
</protein>
<keyword evidence="3" id="KW-0804">Transcription</keyword>
<keyword evidence="6" id="KW-1185">Reference proteome</keyword>
<dbReference type="RefSeq" id="WP_346759352.1">
    <property type="nucleotide sequence ID" value="NZ_JAUJEB010000004.1"/>
</dbReference>
<feature type="domain" description="HTH araC/xylS-type" evidence="4">
    <location>
        <begin position="179"/>
        <end position="277"/>
    </location>
</feature>